<feature type="compositionally biased region" description="Polar residues" evidence="1">
    <location>
        <begin position="230"/>
        <end position="240"/>
    </location>
</feature>
<feature type="compositionally biased region" description="Low complexity" evidence="1">
    <location>
        <begin position="215"/>
        <end position="224"/>
    </location>
</feature>
<evidence type="ECO:0000256" key="1">
    <source>
        <dbReference type="SAM" id="MobiDB-lite"/>
    </source>
</evidence>
<gene>
    <name evidence="2" type="ORF">SRS1_14326</name>
</gene>
<proteinExistence type="predicted"/>
<accession>A0A2N8UFR2</accession>
<dbReference type="EMBL" id="LT795061">
    <property type="protein sequence ID" value="SJX63572.1"/>
    <property type="molecule type" value="Genomic_DNA"/>
</dbReference>
<evidence type="ECO:0000313" key="2">
    <source>
        <dbReference type="EMBL" id="SJX63572.1"/>
    </source>
</evidence>
<reference evidence="2 3" key="1">
    <citation type="submission" date="2017-02" db="EMBL/GenBank/DDBJ databases">
        <authorList>
            <person name="Peterson S.W."/>
        </authorList>
    </citation>
    <scope>NUCLEOTIDE SEQUENCE [LARGE SCALE GENOMIC DNA]</scope>
    <source>
        <strain evidence="2 3">SRS1_H2-8</strain>
    </source>
</reference>
<organism evidence="2 3">
    <name type="scientific">Sporisorium reilianum f. sp. reilianum</name>
    <dbReference type="NCBI Taxonomy" id="72559"/>
    <lineage>
        <taxon>Eukaryota</taxon>
        <taxon>Fungi</taxon>
        <taxon>Dikarya</taxon>
        <taxon>Basidiomycota</taxon>
        <taxon>Ustilaginomycotina</taxon>
        <taxon>Ustilaginomycetes</taxon>
        <taxon>Ustilaginales</taxon>
        <taxon>Ustilaginaceae</taxon>
        <taxon>Sporisorium</taxon>
    </lineage>
</organism>
<sequence>MSVCNLQIKSLRHTSVEPSAGAFFTPDKGNAVHVCPDFILVLKPFPRHLVDANGCIVETKLLPHWLPMPPHPSTHQRRHLVPPLYPAPSASNKTAGEEEEQDNVDRWEPIPLAQESPSLGGSDAARPILRVFSLVTKKRIHKRAMIRHRVRTRLLTALRTAIFNLQDAKLDVQGKLDLRRNVLMLVAHPSAYAKDMEALVREMEKAVRRVAALPSAASSSAAASRKSGNRGESNKASFTPRTFPRKAKTA</sequence>
<feature type="region of interest" description="Disordered" evidence="1">
    <location>
        <begin position="212"/>
        <end position="250"/>
    </location>
</feature>
<name>A0A2N8UFR2_9BASI</name>
<dbReference type="Proteomes" id="UP000239563">
    <property type="component" value="Chromosome VIII"/>
</dbReference>
<dbReference type="AlphaFoldDB" id="A0A2N8UFR2"/>
<feature type="region of interest" description="Disordered" evidence="1">
    <location>
        <begin position="73"/>
        <end position="121"/>
    </location>
</feature>
<protein>
    <submittedName>
        <fullName evidence="2">Uncharacterized protein</fullName>
    </submittedName>
</protein>
<evidence type="ECO:0000313" key="3">
    <source>
        <dbReference type="Proteomes" id="UP000239563"/>
    </source>
</evidence>